<dbReference type="Pfam" id="PF13343">
    <property type="entry name" value="SBP_bac_6"/>
    <property type="match status" value="1"/>
</dbReference>
<dbReference type="OrthoDB" id="8673316at2"/>
<sequence length="447" mass="49184">MYPPDEPKHTEACHAGLSRRRFLRLLAQGGLLLAAAPQPLSAATPPESVTVLTGYPDEMMRVFEAAFERAHPHYRLNLLWRTASDALPYLLQDGAGVDVYWSASPRTFARLKAENRLQPLPVQAEDLPERIGGTRISDPQGHYLATEVAGYGFVVNEAELARRRVPLPRDWPDLADPRLARAIVLPTPGQVGFASVLVDIPLQRHGWPRGWALWSEIAGLSRLIPRGGSGAAEEVAGGAAAIGLTIDFFAHSAIARGMPLRFIYPKHGGINPAHVAQLKAAPNPEGAQAFIDFLLSREGQTLLAHRDIHKLPVRPDVYAGLPADYHNPFQAAARGGYAYDNDAGRPRLALVASLFDTMLAQDHARLVDLWSRIHRAEDRGEDMRAIRRVLCRPPIDERAAASDTLLASFANRLEGNRDAPGEMERHWRRQVDSTRTHVETLLDGANA</sequence>
<gene>
    <name evidence="2" type="ORF">C1H69_18355</name>
</gene>
<dbReference type="PROSITE" id="PS51318">
    <property type="entry name" value="TAT"/>
    <property type="match status" value="1"/>
</dbReference>
<evidence type="ECO:0000256" key="1">
    <source>
        <dbReference type="ARBA" id="ARBA00022729"/>
    </source>
</evidence>
<keyword evidence="1" id="KW-0732">Signal</keyword>
<reference evidence="2 3" key="1">
    <citation type="submission" date="2018-01" db="EMBL/GenBank/DDBJ databases">
        <title>Halomonas endophytica sp. nov., isolated from storage liquid in the stems of Populus euphratica.</title>
        <authorList>
            <person name="Chen C."/>
        </authorList>
    </citation>
    <scope>NUCLEOTIDE SEQUENCE [LARGE SCALE GENOMIC DNA]</scope>
    <source>
        <strain evidence="2 3">MC28</strain>
    </source>
</reference>
<dbReference type="PANTHER" id="PTHR30006:SF24">
    <property type="entry name" value="SLL0237 PROTEIN"/>
    <property type="match status" value="1"/>
</dbReference>
<comment type="caution">
    <text evidence="2">The sequence shown here is derived from an EMBL/GenBank/DDBJ whole genome shotgun (WGS) entry which is preliminary data.</text>
</comment>
<dbReference type="PANTHER" id="PTHR30006">
    <property type="entry name" value="THIAMINE-BINDING PERIPLASMIC PROTEIN-RELATED"/>
    <property type="match status" value="1"/>
</dbReference>
<keyword evidence="3" id="KW-1185">Reference proteome</keyword>
<dbReference type="EMBL" id="PNRF01000037">
    <property type="protein sequence ID" value="PMR73297.1"/>
    <property type="molecule type" value="Genomic_DNA"/>
</dbReference>
<dbReference type="InterPro" id="IPR006311">
    <property type="entry name" value="TAT_signal"/>
</dbReference>
<evidence type="ECO:0000313" key="2">
    <source>
        <dbReference type="EMBL" id="PMR73297.1"/>
    </source>
</evidence>
<protein>
    <submittedName>
        <fullName evidence="2">ABC transporter substrate-binding protein</fullName>
    </submittedName>
</protein>
<dbReference type="SUPFAM" id="SSF53850">
    <property type="entry name" value="Periplasmic binding protein-like II"/>
    <property type="match status" value="1"/>
</dbReference>
<accession>A0A2N7TYN4</accession>
<organism evidence="2 3">
    <name type="scientific">Billgrantia endophytica</name>
    <dbReference type="NCBI Taxonomy" id="2033802"/>
    <lineage>
        <taxon>Bacteria</taxon>
        <taxon>Pseudomonadati</taxon>
        <taxon>Pseudomonadota</taxon>
        <taxon>Gammaproteobacteria</taxon>
        <taxon>Oceanospirillales</taxon>
        <taxon>Halomonadaceae</taxon>
        <taxon>Billgrantia</taxon>
    </lineage>
</organism>
<dbReference type="Gene3D" id="3.40.190.10">
    <property type="entry name" value="Periplasmic binding protein-like II"/>
    <property type="match status" value="2"/>
</dbReference>
<dbReference type="Proteomes" id="UP000235803">
    <property type="component" value="Unassembled WGS sequence"/>
</dbReference>
<name>A0A2N7TYN4_9GAMM</name>
<dbReference type="RefSeq" id="WP_102654818.1">
    <property type="nucleotide sequence ID" value="NZ_PNRF01000037.1"/>
</dbReference>
<proteinExistence type="predicted"/>
<evidence type="ECO:0000313" key="3">
    <source>
        <dbReference type="Proteomes" id="UP000235803"/>
    </source>
</evidence>
<dbReference type="AlphaFoldDB" id="A0A2N7TYN4"/>